<proteinExistence type="predicted"/>
<dbReference type="AlphaFoldDB" id="A0A3M6QZV1"/>
<reference evidence="2 3" key="1">
    <citation type="submission" date="2018-10" db="EMBL/GenBank/DDBJ databases">
        <title>Draft genome of Cortibacter populi DSM10536.</title>
        <authorList>
            <person name="Bernier A.-M."/>
            <person name="Bernard K."/>
        </authorList>
    </citation>
    <scope>NUCLEOTIDE SEQUENCE [LARGE SCALE GENOMIC DNA]</scope>
    <source>
        <strain evidence="2 3">DSM 105136</strain>
    </source>
</reference>
<dbReference type="Proteomes" id="UP000278006">
    <property type="component" value="Unassembled WGS sequence"/>
</dbReference>
<evidence type="ECO:0000256" key="1">
    <source>
        <dbReference type="SAM" id="Phobius"/>
    </source>
</evidence>
<organism evidence="2 3">
    <name type="scientific">Corticibacter populi</name>
    <dbReference type="NCBI Taxonomy" id="1550736"/>
    <lineage>
        <taxon>Bacteria</taxon>
        <taxon>Pseudomonadati</taxon>
        <taxon>Pseudomonadota</taxon>
        <taxon>Betaproteobacteria</taxon>
        <taxon>Burkholderiales</taxon>
        <taxon>Comamonadaceae</taxon>
        <taxon>Corticibacter</taxon>
    </lineage>
</organism>
<name>A0A3M6QZV1_9BURK</name>
<sequence>MVWLLMTFAVWYVQFRLKSLLGLNRAWPLALLPAAVLGGYMLIFYAHGPILPRHVPREVWLPMPSGRHPIDGLTLLVSQGAGTFGSWMRLGSRNEVQVVNLVPAA</sequence>
<dbReference type="EMBL" id="RDQO01000001">
    <property type="protein sequence ID" value="RMX08062.1"/>
    <property type="molecule type" value="Genomic_DNA"/>
</dbReference>
<keyword evidence="1" id="KW-0812">Transmembrane</keyword>
<keyword evidence="1" id="KW-1133">Transmembrane helix</keyword>
<evidence type="ECO:0000313" key="2">
    <source>
        <dbReference type="EMBL" id="RMX08062.1"/>
    </source>
</evidence>
<evidence type="ECO:0000313" key="3">
    <source>
        <dbReference type="Proteomes" id="UP000278006"/>
    </source>
</evidence>
<keyword evidence="3" id="KW-1185">Reference proteome</keyword>
<protein>
    <submittedName>
        <fullName evidence="2">Uncharacterized protein</fullName>
    </submittedName>
</protein>
<feature type="transmembrane region" description="Helical" evidence="1">
    <location>
        <begin position="26"/>
        <end position="47"/>
    </location>
</feature>
<accession>A0A3M6QZV1</accession>
<comment type="caution">
    <text evidence="2">The sequence shown here is derived from an EMBL/GenBank/DDBJ whole genome shotgun (WGS) entry which is preliminary data.</text>
</comment>
<gene>
    <name evidence="2" type="ORF">D8I35_02740</name>
</gene>
<keyword evidence="1" id="KW-0472">Membrane</keyword>
<dbReference type="RefSeq" id="WP_122226185.1">
    <property type="nucleotide sequence ID" value="NZ_RDQO01000001.1"/>
</dbReference>